<dbReference type="VEuPathDB" id="FungiDB:RhiirA1_533026"/>
<accession>A0A2I1HQT0</accession>
<name>A0A2I1HQT0_9GLOM</name>
<comment type="caution">
    <text evidence="1">The sequence shown here is derived from an EMBL/GenBank/DDBJ whole genome shotgun (WGS) entry which is preliminary data.</text>
</comment>
<sequence>MDNECFRWAILSALHPVGQKAERIAQYRQYVNELNFEGIKFPVQADEIILRRFERQNPSIALCISKWEGKLSPIYVTDHDIAVGRRMIDLLLISNGEKQHYCWIKNMSRLVNKRTKNEHATLVCRWCISHFTHNQEIHDKHMAICRGIKHSPQADCMPNPKKGEDVYQFKNWKRRMQVPYYFVADFEAILKPIVNENNTNKTKKIQEHIPCLFAYMKVRYDGQSYPEKIYVGHNAAQRFIIEITREAIAIREEYKQPKPMIPLLPEEEETIIMLNIAGHMIMQGIGAMECKDEIEPIPYNMEKYMAFKLGSLRFIDSMQFMKSGLDKLASNLGAKKCKVQDCADPNHLWRIDKNRCFAYPEKFKITKNHVPTEILEIFIKKGVYPYEYMDSWSKFDKVNLPPKNAFYSKLNNTHISDSEYEYAQYVWEKARCSTMRDYHNIYLKTDIFLLADIFQSFRETALSKYGLDPLWYYSTPGLAWDALFLKTRQKLELITDQDMYMMVEEGLRGGISM</sequence>
<dbReference type="EMBL" id="LLXI01005081">
    <property type="protein sequence ID" value="PKY61230.1"/>
    <property type="molecule type" value="Genomic_DNA"/>
</dbReference>
<gene>
    <name evidence="1" type="ORF">RhiirA4_485920</name>
</gene>
<feature type="non-terminal residue" evidence="1">
    <location>
        <position position="513"/>
    </location>
</feature>
<dbReference type="Proteomes" id="UP000234323">
    <property type="component" value="Unassembled WGS sequence"/>
</dbReference>
<reference evidence="1 2" key="1">
    <citation type="submission" date="2015-10" db="EMBL/GenBank/DDBJ databases">
        <title>Genome analyses suggest a sexual origin of heterokaryosis in a supposedly ancient asexual fungus.</title>
        <authorList>
            <person name="Ropars J."/>
            <person name="Sedzielewska K."/>
            <person name="Noel J."/>
            <person name="Charron P."/>
            <person name="Farinelli L."/>
            <person name="Marton T."/>
            <person name="Kruger M."/>
            <person name="Pelin A."/>
            <person name="Brachmann A."/>
            <person name="Corradi N."/>
        </authorList>
    </citation>
    <scope>NUCLEOTIDE SEQUENCE [LARGE SCALE GENOMIC DNA]</scope>
    <source>
        <strain evidence="1 2">A4</strain>
    </source>
</reference>
<keyword evidence="2" id="KW-1185">Reference proteome</keyword>
<dbReference type="VEuPathDB" id="FungiDB:RhiirA1_502882"/>
<protein>
    <recommendedName>
        <fullName evidence="3">Gastrula zinc finger protein xlcgf46.1: PROVISIONAL</fullName>
    </recommendedName>
</protein>
<evidence type="ECO:0000313" key="2">
    <source>
        <dbReference type="Proteomes" id="UP000234323"/>
    </source>
</evidence>
<dbReference type="AlphaFoldDB" id="A0A2I1HQT0"/>
<evidence type="ECO:0008006" key="3">
    <source>
        <dbReference type="Google" id="ProtNLM"/>
    </source>
</evidence>
<evidence type="ECO:0000313" key="1">
    <source>
        <dbReference type="EMBL" id="PKY61230.1"/>
    </source>
</evidence>
<organism evidence="1 2">
    <name type="scientific">Rhizophagus irregularis</name>
    <dbReference type="NCBI Taxonomy" id="588596"/>
    <lineage>
        <taxon>Eukaryota</taxon>
        <taxon>Fungi</taxon>
        <taxon>Fungi incertae sedis</taxon>
        <taxon>Mucoromycota</taxon>
        <taxon>Glomeromycotina</taxon>
        <taxon>Glomeromycetes</taxon>
        <taxon>Glomerales</taxon>
        <taxon>Glomeraceae</taxon>
        <taxon>Rhizophagus</taxon>
    </lineage>
</organism>
<dbReference type="PANTHER" id="PTHR31511">
    <property type="entry name" value="PROTEIN CBG23764"/>
    <property type="match status" value="1"/>
</dbReference>
<proteinExistence type="predicted"/>
<dbReference type="PANTHER" id="PTHR31511:SF12">
    <property type="entry name" value="RHO TERMINATION FACTOR N-TERMINAL DOMAIN-CONTAINING PROTEIN"/>
    <property type="match status" value="1"/>
</dbReference>